<sequence length="1568" mass="172087">MFVSVQTHALEDVKGADPTSQYTCAFYFREGIYLDSAPTVLFRPELEQFIPTTGSFGLHHPTPVEALACGYNERCYIILVAIQPPKKGKRPADDVSFPELVCLPLYGYVEVDFRDVLTSPETTRVERDDANEAVYALNNVSADVTFSAANISAKLSFSIEITLPAAEKHKLYPIRSSITGIIFAGDFSNVRHVNPATLPGYGWRLSIYLPGVTESPLIVFRNGYLEYTENSSAADGSPRQRPIPTTAAELAAMVHTGHYIIRFPERLLAYDAKSIERGLQTVDKLSGVGEKGAKSTLDIPGTLNTILATLTDTHHIGASLIVDKKAPAGKKPDTAASDTSATYGGPTFQTSLTALVDLLQMGYTNALQKYYQELAEKQEEEIMDPTKTPSGKAPPKGKSQHPSLDPKNQVKQVSFTTEAATDFLKLPLFIETRSNGNQIVFVSDSQAVYIRNSALSGMDSAIRAVLELDMLTENTPMNHLIQDPRYATPKSEQMYVMTVEDFTSEIFVDLRPHLVDFNGCNRAGGFHLDLSSQPFQYTEEALSLMSTQITTAEADIKGLGNGPLNKTDATLYQTKLAYNFGIMLHPIVTNVATVEGVLDLTALPLRHSEENILESIRSKIIPILPLLIQIENGRNVIGGTYAITTSTFIQRLLGDNVLPPAKEDCSDETLLLWEFSQTIKHLFLKSSPGSINSELVEVVEKYRSDYKKICNTLPSPTILHAQLSLAMKDGYQAAREQQKPPDELLEFGDALLLSKTKSEARRAVKLFGAALVRERAQLFQGECTLTLERAVEGLLRSFVFLRNSAGITRSLLRVFSIVHLRSPDKPVGQILLSRTVLLACSELMAANEDDYILLSFLYSAKELFTFDFNDCIQGQATDSDECSHSIPDSRMLLERILLKVICLQLYRSLNMLAEHSELQTLLIMKIREACTPDSPICLLNLPKDAHDPTSRSYASDDYIMASLRLSLCEYLIMHGSLVTPQRILNGLDMGKLSIEQLVSLNTKRTLLLARCAILEGRPADAKTLLLRTELLTQKGAGEFNPLTIFTELQYGPTTKIASYFDLLNPDLDATTPGLLSNIALIGAGTHTIPACMQIDNLQLPRLVVMHALRGDFCNVLPTGAWGHSSIGRSGSRSLYSDRRASEVLMAPIAAAATKPLEGIPSNMEVRPVLMADVKNLTFTSIIFNSRVSLDLLLQAYQMYKSITSPMLYYGGVLDCPAITGYSFFADSAICLTLLRLAARHIPVQDCIPFVVPFESPAEDEFMVACKVFASIRQSLADSGNDGYGQATTQDTRPSLASSYTVDYLGGTLPQSSIEIARIAESVGAFLIKNHASAISTRYYSSELLGHQGILMLYLGDSNGLRVVAKAAELDALSFPGWCGLSLGLCSMISEQHNGRVYRFTLDQVRSKIVEVTTRMLAAASQQNIAPFTYAYVAIAQSLLDTTAEDTTLLSQCAMKLLNSVRHDIPLIPLCENIEMVTRVSFQGGAALTSSWFVNRLRALALVSCGTLVDVANAYMDALKGIGGLLPGRSVPEIAERVLLMAETSYSFEACNMIRQAEEVMNNGLTRLR</sequence>
<accession>A0A4Z1SYP8</accession>
<dbReference type="Proteomes" id="UP000315496">
    <property type="component" value="Chromosome 2"/>
</dbReference>
<feature type="region of interest" description="Disordered" evidence="1">
    <location>
        <begin position="384"/>
        <end position="408"/>
    </location>
</feature>
<evidence type="ECO:0000256" key="1">
    <source>
        <dbReference type="SAM" id="MobiDB-lite"/>
    </source>
</evidence>
<proteinExistence type="predicted"/>
<organism evidence="2 3">
    <name type="scientific">Giardia muris</name>
    <dbReference type="NCBI Taxonomy" id="5742"/>
    <lineage>
        <taxon>Eukaryota</taxon>
        <taxon>Metamonada</taxon>
        <taxon>Diplomonadida</taxon>
        <taxon>Hexamitidae</taxon>
        <taxon>Giardiinae</taxon>
        <taxon>Giardia</taxon>
    </lineage>
</organism>
<keyword evidence="3" id="KW-1185">Reference proteome</keyword>
<reference evidence="2 3" key="1">
    <citation type="submission" date="2019-05" db="EMBL/GenBank/DDBJ databases">
        <title>The compact genome of Giardia muris reveals important steps in the evolution of intestinal protozoan parasites.</title>
        <authorList>
            <person name="Xu F."/>
            <person name="Jimenez-Gonzalez A."/>
            <person name="Einarsson E."/>
            <person name="Astvaldsson A."/>
            <person name="Peirasmaki D."/>
            <person name="Eckmann L."/>
            <person name="Andersson J.O."/>
            <person name="Svard S.G."/>
            <person name="Jerlstrom-Hultqvist J."/>
        </authorList>
    </citation>
    <scope>NUCLEOTIDE SEQUENCE [LARGE SCALE GENOMIC DNA]</scope>
    <source>
        <strain evidence="2 3">Roberts-Thomson</strain>
    </source>
</reference>
<dbReference type="OrthoDB" id="10253094at2759"/>
<evidence type="ECO:0000313" key="3">
    <source>
        <dbReference type="Proteomes" id="UP000315496"/>
    </source>
</evidence>
<protein>
    <submittedName>
        <fullName evidence="2">Uncharacterized protein</fullName>
    </submittedName>
</protein>
<comment type="caution">
    <text evidence="2">The sequence shown here is derived from an EMBL/GenBank/DDBJ whole genome shotgun (WGS) entry which is preliminary data.</text>
</comment>
<gene>
    <name evidence="2" type="ORF">GMRT_10880</name>
</gene>
<dbReference type="VEuPathDB" id="GiardiaDB:GMRT_10880"/>
<evidence type="ECO:0000313" key="2">
    <source>
        <dbReference type="EMBL" id="TNJ28618.1"/>
    </source>
</evidence>
<name>A0A4Z1SYP8_GIAMU</name>
<dbReference type="EMBL" id="VDLU01000002">
    <property type="protein sequence ID" value="TNJ28618.1"/>
    <property type="molecule type" value="Genomic_DNA"/>
</dbReference>